<proteinExistence type="predicted"/>
<dbReference type="SUPFAM" id="SSF46689">
    <property type="entry name" value="Homeodomain-like"/>
    <property type="match status" value="2"/>
</dbReference>
<dbReference type="Proteomes" id="UP000069940">
    <property type="component" value="Unassembled WGS sequence"/>
</dbReference>
<protein>
    <recommendedName>
        <fullName evidence="9">HTH CENPB-type domain-containing protein</fullName>
    </recommendedName>
</protein>
<evidence type="ECO:0000256" key="1">
    <source>
        <dbReference type="ARBA" id="ARBA00004123"/>
    </source>
</evidence>
<evidence type="ECO:0000256" key="4">
    <source>
        <dbReference type="PROSITE-ProRule" id="PRU00320"/>
    </source>
</evidence>
<dbReference type="PROSITE" id="PS50960">
    <property type="entry name" value="HTH_PSQ"/>
    <property type="match status" value="1"/>
</dbReference>
<dbReference type="Pfam" id="PF04218">
    <property type="entry name" value="CENP-B_N"/>
    <property type="match status" value="1"/>
</dbReference>
<dbReference type="RefSeq" id="XP_062714318.1">
    <property type="nucleotide sequence ID" value="XM_062858334.1"/>
</dbReference>
<comment type="subcellular location">
    <subcellularLocation>
        <location evidence="1 4">Nucleus</location>
    </subcellularLocation>
</comment>
<dbReference type="PROSITE" id="PS51253">
    <property type="entry name" value="HTH_CENPB"/>
    <property type="match status" value="1"/>
</dbReference>
<dbReference type="InterPro" id="IPR036397">
    <property type="entry name" value="RNaseH_sf"/>
</dbReference>
<dbReference type="PANTHER" id="PTHR19303:SF26">
    <property type="entry name" value="TIGGER TRANSPOSABLE ELEMENT-DERIVED PROTEIN 1"/>
    <property type="match status" value="1"/>
</dbReference>
<reference evidence="7" key="2">
    <citation type="submission" date="2025-05" db="UniProtKB">
        <authorList>
            <consortium name="EnsemblMetazoa"/>
        </authorList>
    </citation>
    <scope>IDENTIFICATION</scope>
    <source>
        <strain evidence="7">Foshan</strain>
    </source>
</reference>
<dbReference type="InterPro" id="IPR007889">
    <property type="entry name" value="HTH_Psq"/>
</dbReference>
<evidence type="ECO:0000313" key="8">
    <source>
        <dbReference type="Proteomes" id="UP000069940"/>
    </source>
</evidence>
<dbReference type="GeneID" id="109414046"/>
<evidence type="ECO:0000256" key="3">
    <source>
        <dbReference type="ARBA" id="ARBA00023242"/>
    </source>
</evidence>
<dbReference type="SMART" id="SM00674">
    <property type="entry name" value="CENPB"/>
    <property type="match status" value="1"/>
</dbReference>
<dbReference type="Pfam" id="PF03184">
    <property type="entry name" value="DDE_1"/>
    <property type="match status" value="1"/>
</dbReference>
<dbReference type="Gene3D" id="1.10.10.60">
    <property type="entry name" value="Homeodomain-like"/>
    <property type="match status" value="2"/>
</dbReference>
<evidence type="ECO:0000256" key="2">
    <source>
        <dbReference type="ARBA" id="ARBA00023125"/>
    </source>
</evidence>
<dbReference type="PANTHER" id="PTHR19303">
    <property type="entry name" value="TRANSPOSON"/>
    <property type="match status" value="1"/>
</dbReference>
<dbReference type="Gene3D" id="3.30.420.10">
    <property type="entry name" value="Ribonuclease H-like superfamily/Ribonuclease H"/>
    <property type="match status" value="1"/>
</dbReference>
<dbReference type="EnsemblMetazoa" id="AALFPA23_017147.R25015">
    <property type="protein sequence ID" value="AALFPA23_017147.P25015"/>
    <property type="gene ID" value="AALFPA23_017147"/>
</dbReference>
<evidence type="ECO:0000259" key="6">
    <source>
        <dbReference type="PROSITE" id="PS51253"/>
    </source>
</evidence>
<name>A0ABM1ZCA7_AEDAL</name>
<dbReference type="InterPro" id="IPR004875">
    <property type="entry name" value="DDE_SF_endonuclease_dom"/>
</dbReference>
<dbReference type="InterPro" id="IPR050863">
    <property type="entry name" value="CenT-Element_Derived"/>
</dbReference>
<reference evidence="8" key="1">
    <citation type="journal article" date="2015" name="Proc. Natl. Acad. Sci. U.S.A.">
        <title>Genome sequence of the Asian Tiger mosquito, Aedes albopictus, reveals insights into its biology, genetics, and evolution.</title>
        <authorList>
            <person name="Chen X.G."/>
            <person name="Jiang X."/>
            <person name="Gu J."/>
            <person name="Xu M."/>
            <person name="Wu Y."/>
            <person name="Deng Y."/>
            <person name="Zhang C."/>
            <person name="Bonizzoni M."/>
            <person name="Dermauw W."/>
            <person name="Vontas J."/>
            <person name="Armbruster P."/>
            <person name="Huang X."/>
            <person name="Yang Y."/>
            <person name="Zhang H."/>
            <person name="He W."/>
            <person name="Peng H."/>
            <person name="Liu Y."/>
            <person name="Wu K."/>
            <person name="Chen J."/>
            <person name="Lirakis M."/>
            <person name="Topalis P."/>
            <person name="Van Leeuwen T."/>
            <person name="Hall A.B."/>
            <person name="Jiang X."/>
            <person name="Thorpe C."/>
            <person name="Mueller R.L."/>
            <person name="Sun C."/>
            <person name="Waterhouse R.M."/>
            <person name="Yan G."/>
            <person name="Tu Z.J."/>
            <person name="Fang X."/>
            <person name="James A.A."/>
        </authorList>
    </citation>
    <scope>NUCLEOTIDE SEQUENCE [LARGE SCALE GENOMIC DNA]</scope>
    <source>
        <strain evidence="8">Foshan</strain>
    </source>
</reference>
<dbReference type="Pfam" id="PF03221">
    <property type="entry name" value="HTH_Tnp_Tc5"/>
    <property type="match status" value="1"/>
</dbReference>
<keyword evidence="8" id="KW-1185">Reference proteome</keyword>
<keyword evidence="2 4" id="KW-0238">DNA-binding</keyword>
<evidence type="ECO:0000313" key="7">
    <source>
        <dbReference type="EnsemblMetazoa" id="AALFPA23_017147.P25015"/>
    </source>
</evidence>
<sequence length="526" mass="59755">MSQETTTKAKKRRSLSLKEKLQIIEDVEEKGLSYATIAANLHVNESTIRTIIRQKCDIKKIGPVASKISGKVHRLRDPVFLDMENALNSMIECNTERGFPVDFNYITEKALEFYSVYNKMHGVAEGNIKPFNASKGWFQKFCKRYGIHNVRLHGEMASADIEAAATFPAFVEQEIKAGGYCLDQVFNCDETKLFYKKTPQNSYVSDYTKKMPGAKADKKGFSILFCSNAAGSLMTKPLVINNVAKPRAIKDVMHSNLPVHYRSNKKGWMTQDIFNGWVENCFVPELESFCRSRNIGFKALLLLDNAPSHPTTFDHPNVKLLYLPPNTTSLIQPLDQGIIRNFKLLYIKKSYRHILHSSEKDSSSLIDSWKKFDLKNCFDCVQAAVSEIKPSTLQNCWKKILPSYFEQTEPPTEDEAVLNEIVQMGADFGAAGLTGDDIKDMIRDQPATVDEIVAILEPEPASEIDVVVPPPDAEEIDNRIRQLSELESFCALDSNMERSQKMQDIMQEFHPQLKRLLTEWKEEETK</sequence>
<feature type="domain" description="HTH psq-type" evidence="5">
    <location>
        <begin position="6"/>
        <end position="58"/>
    </location>
</feature>
<evidence type="ECO:0000259" key="5">
    <source>
        <dbReference type="PROSITE" id="PS50960"/>
    </source>
</evidence>
<keyword evidence="3 4" id="KW-0539">Nucleus</keyword>
<evidence type="ECO:0008006" key="9">
    <source>
        <dbReference type="Google" id="ProtNLM"/>
    </source>
</evidence>
<accession>A0ABM1ZCA7</accession>
<organism evidence="7 8">
    <name type="scientific">Aedes albopictus</name>
    <name type="common">Asian tiger mosquito</name>
    <name type="synonym">Stegomyia albopicta</name>
    <dbReference type="NCBI Taxonomy" id="7160"/>
    <lineage>
        <taxon>Eukaryota</taxon>
        <taxon>Metazoa</taxon>
        <taxon>Ecdysozoa</taxon>
        <taxon>Arthropoda</taxon>
        <taxon>Hexapoda</taxon>
        <taxon>Insecta</taxon>
        <taxon>Pterygota</taxon>
        <taxon>Neoptera</taxon>
        <taxon>Endopterygota</taxon>
        <taxon>Diptera</taxon>
        <taxon>Nematocera</taxon>
        <taxon>Culicoidea</taxon>
        <taxon>Culicidae</taxon>
        <taxon>Culicinae</taxon>
        <taxon>Aedini</taxon>
        <taxon>Aedes</taxon>
        <taxon>Stegomyia</taxon>
    </lineage>
</organism>
<feature type="DNA-binding region" description="H-T-H motif" evidence="4">
    <location>
        <begin position="34"/>
        <end position="54"/>
    </location>
</feature>
<dbReference type="InterPro" id="IPR006600">
    <property type="entry name" value="HTH_CenpB_DNA-bd_dom"/>
</dbReference>
<dbReference type="InterPro" id="IPR009057">
    <property type="entry name" value="Homeodomain-like_sf"/>
</dbReference>
<feature type="domain" description="HTH CENPB-type" evidence="6">
    <location>
        <begin position="71"/>
        <end position="151"/>
    </location>
</feature>